<keyword evidence="4" id="KW-1185">Reference proteome</keyword>
<feature type="domain" description="Methyltransferase type 12" evidence="2">
    <location>
        <begin position="60"/>
        <end position="156"/>
    </location>
</feature>
<dbReference type="CDD" id="cd02440">
    <property type="entry name" value="AdoMet_MTases"/>
    <property type="match status" value="1"/>
</dbReference>
<dbReference type="InterPro" id="IPR029063">
    <property type="entry name" value="SAM-dependent_MTases_sf"/>
</dbReference>
<comment type="similarity">
    <text evidence="1">Belongs to the methyltransferase superfamily.</text>
</comment>
<dbReference type="GO" id="GO:0008168">
    <property type="term" value="F:methyltransferase activity"/>
    <property type="evidence" value="ECO:0007669"/>
    <property type="project" value="InterPro"/>
</dbReference>
<reference evidence="3" key="1">
    <citation type="submission" date="2022-11" db="EMBL/GenBank/DDBJ databases">
        <title>Chromosomal genome sequence assembly and mating type (MAT) locus characterization of the leprose asexual lichenized fungus Lepraria neglecta (Nyl.) Erichsen.</title>
        <authorList>
            <person name="Allen J.L."/>
            <person name="Pfeffer B."/>
        </authorList>
    </citation>
    <scope>NUCLEOTIDE SEQUENCE</scope>
    <source>
        <strain evidence="3">Allen 5258</strain>
    </source>
</reference>
<dbReference type="SUPFAM" id="SSF53335">
    <property type="entry name" value="S-adenosyl-L-methionine-dependent methyltransferases"/>
    <property type="match status" value="1"/>
</dbReference>
<dbReference type="InterPro" id="IPR013217">
    <property type="entry name" value="Methyltransf_12"/>
</dbReference>
<accession>A0AAD9ZD50</accession>
<dbReference type="AlphaFoldDB" id="A0AAD9ZD50"/>
<dbReference type="EMBL" id="JASNWA010000004">
    <property type="protein sequence ID" value="KAK3176132.1"/>
    <property type="molecule type" value="Genomic_DNA"/>
</dbReference>
<sequence>MGPAMSEKAAGAQGAQVYSQWLLALHDWWVLGIVSTFAWRCRTKSVLLPFFRNNVGHKHLDIGVGTGYYLHHAKLPADTQVTLLDLNANSLEAAKRRFGRNDTPCVLHDIFEPLPSELGKFDSMSMFYFLHCLPGSPEDKCSIFEHLKRNLTENGCVYGANIIGKDINHNFFGKTMLKFGNKDDFFHNMEDSKVALTGRLSEHFKQVEVEVVGAIFMFKASQLTL</sequence>
<comment type="caution">
    <text evidence="3">The sequence shown here is derived from an EMBL/GenBank/DDBJ whole genome shotgun (WGS) entry which is preliminary data.</text>
</comment>
<protein>
    <recommendedName>
        <fullName evidence="2">Methyltransferase type 12 domain-containing protein</fullName>
    </recommendedName>
</protein>
<proteinExistence type="inferred from homology"/>
<dbReference type="Pfam" id="PF08242">
    <property type="entry name" value="Methyltransf_12"/>
    <property type="match status" value="1"/>
</dbReference>
<organism evidence="3 4">
    <name type="scientific">Lepraria neglecta</name>
    <dbReference type="NCBI Taxonomy" id="209136"/>
    <lineage>
        <taxon>Eukaryota</taxon>
        <taxon>Fungi</taxon>
        <taxon>Dikarya</taxon>
        <taxon>Ascomycota</taxon>
        <taxon>Pezizomycotina</taxon>
        <taxon>Lecanoromycetes</taxon>
        <taxon>OSLEUM clade</taxon>
        <taxon>Lecanoromycetidae</taxon>
        <taxon>Lecanorales</taxon>
        <taxon>Lecanorineae</taxon>
        <taxon>Stereocaulaceae</taxon>
        <taxon>Lepraria</taxon>
    </lineage>
</organism>
<dbReference type="Gene3D" id="3.40.50.150">
    <property type="entry name" value="Vaccinia Virus protein VP39"/>
    <property type="match status" value="1"/>
</dbReference>
<name>A0AAD9ZD50_9LECA</name>
<dbReference type="InterPro" id="IPR016584">
    <property type="entry name" value="MeTrfase_VrtF"/>
</dbReference>
<dbReference type="PIRSF" id="PIRSF011491">
    <property type="entry name" value="Mtase_YbcY_prd"/>
    <property type="match status" value="1"/>
</dbReference>
<evidence type="ECO:0000313" key="4">
    <source>
        <dbReference type="Proteomes" id="UP001276659"/>
    </source>
</evidence>
<evidence type="ECO:0000256" key="1">
    <source>
        <dbReference type="ARBA" id="ARBA00008361"/>
    </source>
</evidence>
<evidence type="ECO:0000313" key="3">
    <source>
        <dbReference type="EMBL" id="KAK3176132.1"/>
    </source>
</evidence>
<gene>
    <name evidence="3" type="ORF">OEA41_007454</name>
</gene>
<dbReference type="Proteomes" id="UP001276659">
    <property type="component" value="Unassembled WGS sequence"/>
</dbReference>
<evidence type="ECO:0000259" key="2">
    <source>
        <dbReference type="Pfam" id="PF08242"/>
    </source>
</evidence>